<proteinExistence type="predicted"/>
<protein>
    <submittedName>
        <fullName evidence="2">Uncharacterized protein</fullName>
    </submittedName>
</protein>
<feature type="compositionally biased region" description="Basic and acidic residues" evidence="1">
    <location>
        <begin position="80"/>
        <end position="93"/>
    </location>
</feature>
<feature type="region of interest" description="Disordered" evidence="1">
    <location>
        <begin position="36"/>
        <end position="93"/>
    </location>
</feature>
<comment type="caution">
    <text evidence="2">The sequence shown here is derived from an EMBL/GenBank/DDBJ whole genome shotgun (WGS) entry which is preliminary data.</text>
</comment>
<dbReference type="EMBL" id="BKCJ011220182">
    <property type="protein sequence ID" value="GFD05716.1"/>
    <property type="molecule type" value="Genomic_DNA"/>
</dbReference>
<evidence type="ECO:0000256" key="1">
    <source>
        <dbReference type="SAM" id="MobiDB-lite"/>
    </source>
</evidence>
<accession>A0A699T9R2</accession>
<feature type="compositionally biased region" description="Polar residues" evidence="1">
    <location>
        <begin position="51"/>
        <end position="72"/>
    </location>
</feature>
<organism evidence="2">
    <name type="scientific">Tanacetum cinerariifolium</name>
    <name type="common">Dalmatian daisy</name>
    <name type="synonym">Chrysanthemum cinerariifolium</name>
    <dbReference type="NCBI Taxonomy" id="118510"/>
    <lineage>
        <taxon>Eukaryota</taxon>
        <taxon>Viridiplantae</taxon>
        <taxon>Streptophyta</taxon>
        <taxon>Embryophyta</taxon>
        <taxon>Tracheophyta</taxon>
        <taxon>Spermatophyta</taxon>
        <taxon>Magnoliopsida</taxon>
        <taxon>eudicotyledons</taxon>
        <taxon>Gunneridae</taxon>
        <taxon>Pentapetalae</taxon>
        <taxon>asterids</taxon>
        <taxon>campanulids</taxon>
        <taxon>Asterales</taxon>
        <taxon>Asteraceae</taxon>
        <taxon>Asteroideae</taxon>
        <taxon>Anthemideae</taxon>
        <taxon>Anthemidinae</taxon>
        <taxon>Tanacetum</taxon>
    </lineage>
</organism>
<reference evidence="2" key="1">
    <citation type="journal article" date="2019" name="Sci. Rep.">
        <title>Draft genome of Tanacetum cinerariifolium, the natural source of mosquito coil.</title>
        <authorList>
            <person name="Yamashiro T."/>
            <person name="Shiraishi A."/>
            <person name="Satake H."/>
            <person name="Nakayama K."/>
        </authorList>
    </citation>
    <scope>NUCLEOTIDE SEQUENCE</scope>
</reference>
<dbReference type="AlphaFoldDB" id="A0A699T9R2"/>
<evidence type="ECO:0000313" key="2">
    <source>
        <dbReference type="EMBL" id="GFD05716.1"/>
    </source>
</evidence>
<sequence length="93" mass="10388">KPKLRKWEKCLKLTKERVLSNSSIKKNHLNLNLNRNPNIKRRTLAMEEGSTGPSTQPQDDASTNIVHESSSPMDAETGADLDKTTSRGDTEIL</sequence>
<feature type="non-terminal residue" evidence="2">
    <location>
        <position position="1"/>
    </location>
</feature>
<name>A0A699T9R2_TANCI</name>
<gene>
    <name evidence="2" type="ORF">Tci_877685</name>
</gene>